<keyword evidence="2" id="KW-0472">Membrane</keyword>
<dbReference type="Pfam" id="PF05362">
    <property type="entry name" value="Lon_C"/>
    <property type="match status" value="1"/>
</dbReference>
<evidence type="ECO:0000256" key="2">
    <source>
        <dbReference type="SAM" id="Phobius"/>
    </source>
</evidence>
<organism evidence="4 5">
    <name type="scientific">Bifidobacterium leontopitheci</name>
    <dbReference type="NCBI Taxonomy" id="2650774"/>
    <lineage>
        <taxon>Bacteria</taxon>
        <taxon>Bacillati</taxon>
        <taxon>Actinomycetota</taxon>
        <taxon>Actinomycetes</taxon>
        <taxon>Bifidobacteriales</taxon>
        <taxon>Bifidobacteriaceae</taxon>
        <taxon>Bifidobacterium</taxon>
    </lineage>
</organism>
<dbReference type="AlphaFoldDB" id="A0A6I1GEN0"/>
<dbReference type="InterPro" id="IPR027065">
    <property type="entry name" value="Lon_Prtase"/>
</dbReference>
<dbReference type="Gene3D" id="3.30.230.10">
    <property type="match status" value="1"/>
</dbReference>
<evidence type="ECO:0000313" key="4">
    <source>
        <dbReference type="EMBL" id="KAB7789995.1"/>
    </source>
</evidence>
<comment type="catalytic activity">
    <reaction evidence="1">
        <text>Hydrolysis of proteins in presence of ATP.</text>
        <dbReference type="EC" id="3.4.21.53"/>
    </reaction>
</comment>
<dbReference type="InterPro" id="IPR014721">
    <property type="entry name" value="Ribsml_uS5_D2-typ_fold_subgr"/>
</dbReference>
<feature type="active site" evidence="1">
    <location>
        <position position="183"/>
    </location>
</feature>
<keyword evidence="2" id="KW-1133">Transmembrane helix</keyword>
<dbReference type="PROSITE" id="PS51786">
    <property type="entry name" value="LON_PROTEOLYTIC"/>
    <property type="match status" value="1"/>
</dbReference>
<dbReference type="EMBL" id="WBVT01000024">
    <property type="protein sequence ID" value="KAB7789995.1"/>
    <property type="molecule type" value="Genomic_DNA"/>
</dbReference>
<proteinExistence type="inferred from homology"/>
<dbReference type="SUPFAM" id="SSF54211">
    <property type="entry name" value="Ribosomal protein S5 domain 2-like"/>
    <property type="match status" value="1"/>
</dbReference>
<dbReference type="GO" id="GO:0006508">
    <property type="term" value="P:proteolysis"/>
    <property type="evidence" value="ECO:0007669"/>
    <property type="project" value="UniProtKB-KW"/>
</dbReference>
<keyword evidence="1" id="KW-0720">Serine protease</keyword>
<keyword evidence="5" id="KW-1185">Reference proteome</keyword>
<keyword evidence="1" id="KW-0645">Protease</keyword>
<dbReference type="PANTHER" id="PTHR10046">
    <property type="entry name" value="ATP DEPENDENT LON PROTEASE FAMILY MEMBER"/>
    <property type="match status" value="1"/>
</dbReference>
<dbReference type="GO" id="GO:0004252">
    <property type="term" value="F:serine-type endopeptidase activity"/>
    <property type="evidence" value="ECO:0007669"/>
    <property type="project" value="UniProtKB-UniRule"/>
</dbReference>
<name>A0A6I1GEN0_9BIFI</name>
<evidence type="ECO:0000259" key="3">
    <source>
        <dbReference type="PROSITE" id="PS51786"/>
    </source>
</evidence>
<dbReference type="Proteomes" id="UP000441772">
    <property type="component" value="Unassembled WGS sequence"/>
</dbReference>
<evidence type="ECO:0000313" key="5">
    <source>
        <dbReference type="Proteomes" id="UP000441772"/>
    </source>
</evidence>
<dbReference type="GO" id="GO:0005524">
    <property type="term" value="F:ATP binding"/>
    <property type="evidence" value="ECO:0007669"/>
    <property type="project" value="InterPro"/>
</dbReference>
<feature type="active site" evidence="1">
    <location>
        <position position="228"/>
    </location>
</feature>
<dbReference type="InterPro" id="IPR020568">
    <property type="entry name" value="Ribosomal_Su5_D2-typ_SF"/>
</dbReference>
<evidence type="ECO:0000256" key="1">
    <source>
        <dbReference type="PROSITE-ProRule" id="PRU01122"/>
    </source>
</evidence>
<accession>A0A6I1GEN0</accession>
<dbReference type="GO" id="GO:0004176">
    <property type="term" value="F:ATP-dependent peptidase activity"/>
    <property type="evidence" value="ECO:0007669"/>
    <property type="project" value="UniProtKB-UniRule"/>
</dbReference>
<sequence length="290" mass="30046">MQSKRRLHAHSAQTMLRRALAYVGLIPESRRPLRYYAGTLAVALGIVILLLPSAYTVEGPGPTQDVLGKASGEQVIAVTGATTHKDSGKLLLVTVNASGVPGYPVTNGEALVGWLDKNQTVLPQEVVFPVGQTSEEYAKETSQQMDSSQSAATKAALAYLKHMGKDVSGVKVSMHIDGIGGPSAGMMYTLGVIDKLTGENETGGKTIAGTGTIDAKGTVGAIGGIRLKMIGAKRDGATWFLAPESNCDEVVGHVPQGLTVVKVSTLDEAYKALVAIGKGQTGALEGCSAS</sequence>
<comment type="caution">
    <text evidence="4">The sequence shown here is derived from an EMBL/GenBank/DDBJ whole genome shotgun (WGS) entry which is preliminary data.</text>
</comment>
<comment type="similarity">
    <text evidence="1">Belongs to the peptidase S16 family.</text>
</comment>
<feature type="transmembrane region" description="Helical" evidence="2">
    <location>
        <begin position="35"/>
        <end position="55"/>
    </location>
</feature>
<gene>
    <name evidence="4" type="ORF">F7D09_1480</name>
</gene>
<dbReference type="EC" id="3.4.21.53" evidence="1"/>
<dbReference type="GO" id="GO:0030163">
    <property type="term" value="P:protein catabolic process"/>
    <property type="evidence" value="ECO:0007669"/>
    <property type="project" value="InterPro"/>
</dbReference>
<dbReference type="InterPro" id="IPR008269">
    <property type="entry name" value="Lon_proteolytic"/>
</dbReference>
<reference evidence="4 5" key="1">
    <citation type="submission" date="2019-09" db="EMBL/GenBank/DDBJ databases">
        <title>Characterization of the phylogenetic diversity of two novel species belonging to the genus Bifidobacterium: Bifidobacterium cebidarum sp. nov. and Bifidobacterium leontopitheci sp. nov.</title>
        <authorList>
            <person name="Lugli G.A."/>
            <person name="Duranti S."/>
            <person name="Milani C."/>
            <person name="Turroni F."/>
            <person name="Ventura M."/>
        </authorList>
    </citation>
    <scope>NUCLEOTIDE SEQUENCE [LARGE SCALE GENOMIC DNA]</scope>
    <source>
        <strain evidence="4 5">LMG 31471</strain>
    </source>
</reference>
<keyword evidence="1" id="KW-0378">Hydrolase</keyword>
<keyword evidence="2" id="KW-0812">Transmembrane</keyword>
<feature type="domain" description="Lon proteolytic" evidence="3">
    <location>
        <begin position="179"/>
        <end position="276"/>
    </location>
</feature>
<protein>
    <recommendedName>
        <fullName evidence="1">endopeptidase La</fullName>
        <ecNumber evidence="1">3.4.21.53</ecNumber>
    </recommendedName>
</protein>